<organism evidence="1">
    <name type="scientific">Rhizophora mucronata</name>
    <name type="common">Asiatic mangrove</name>
    <dbReference type="NCBI Taxonomy" id="61149"/>
    <lineage>
        <taxon>Eukaryota</taxon>
        <taxon>Viridiplantae</taxon>
        <taxon>Streptophyta</taxon>
        <taxon>Embryophyta</taxon>
        <taxon>Tracheophyta</taxon>
        <taxon>Spermatophyta</taxon>
        <taxon>Magnoliopsida</taxon>
        <taxon>eudicotyledons</taxon>
        <taxon>Gunneridae</taxon>
        <taxon>Pentapetalae</taxon>
        <taxon>rosids</taxon>
        <taxon>fabids</taxon>
        <taxon>Malpighiales</taxon>
        <taxon>Rhizophoraceae</taxon>
        <taxon>Rhizophora</taxon>
    </lineage>
</organism>
<accession>A0A2P2NWP0</accession>
<evidence type="ECO:0000313" key="1">
    <source>
        <dbReference type="EMBL" id="MBX46761.1"/>
    </source>
</evidence>
<proteinExistence type="predicted"/>
<sequence length="23" mass="2492">MQTTNASNFVCGPKICNQSFSIT</sequence>
<protein>
    <submittedName>
        <fullName evidence="1">Uncharacterized protein</fullName>
    </submittedName>
</protein>
<name>A0A2P2NWP0_RHIMU</name>
<reference evidence="1" key="1">
    <citation type="submission" date="2018-02" db="EMBL/GenBank/DDBJ databases">
        <title>Rhizophora mucronata_Transcriptome.</title>
        <authorList>
            <person name="Meera S.P."/>
            <person name="Sreeshan A."/>
            <person name="Augustine A."/>
        </authorList>
    </citation>
    <scope>NUCLEOTIDE SEQUENCE</scope>
    <source>
        <tissue evidence="1">Leaf</tissue>
    </source>
</reference>
<dbReference type="AlphaFoldDB" id="A0A2P2NWP0"/>
<dbReference type="EMBL" id="GGEC01066277">
    <property type="protein sequence ID" value="MBX46761.1"/>
    <property type="molecule type" value="Transcribed_RNA"/>
</dbReference>